<evidence type="ECO:0000313" key="3">
    <source>
        <dbReference type="EMBL" id="NHQ73877.1"/>
    </source>
</evidence>
<dbReference type="InterPro" id="IPR018392">
    <property type="entry name" value="LysM"/>
</dbReference>
<dbReference type="Proteomes" id="UP000639775">
    <property type="component" value="Unassembled WGS sequence"/>
</dbReference>
<dbReference type="Pfam" id="PF01476">
    <property type="entry name" value="LysM"/>
    <property type="match status" value="1"/>
</dbReference>
<protein>
    <submittedName>
        <fullName evidence="3">LysM peptidoglycan-binding domain-containing protein</fullName>
    </submittedName>
</protein>
<dbReference type="EMBL" id="JAAORB010000006">
    <property type="protein sequence ID" value="NHQ73877.1"/>
    <property type="molecule type" value="Genomic_DNA"/>
</dbReference>
<evidence type="ECO:0000259" key="2">
    <source>
        <dbReference type="PROSITE" id="PS51782"/>
    </source>
</evidence>
<sequence>MIRIVAIAGGFLAVTLGLILVQKDNQPRAVAAQEPRNSTPAQSDAPKLANTDPAPAADVTDPKAQEVRRNTDGLPRVDPPEASQTVTAARTGQRPTANRTAYSTPAHNNVDLEKLIAGAMQQGQSPAYIAALVKGTITGEGPSPAPRLVRDGSLDIASLVGALGAPATTAQALSNPVTYTVQPGDTLPSISYRFYGSTAHRSQIIGANSDSFTNGPTLAIGQRLVIPTL</sequence>
<dbReference type="InterPro" id="IPR036779">
    <property type="entry name" value="LysM_dom_sf"/>
</dbReference>
<feature type="compositionally biased region" description="Basic and acidic residues" evidence="1">
    <location>
        <begin position="60"/>
        <end position="71"/>
    </location>
</feature>
<evidence type="ECO:0000256" key="1">
    <source>
        <dbReference type="SAM" id="MobiDB-lite"/>
    </source>
</evidence>
<dbReference type="SUPFAM" id="SSF54106">
    <property type="entry name" value="LysM domain"/>
    <property type="match status" value="1"/>
</dbReference>
<comment type="caution">
    <text evidence="3">The sequence shown here is derived from an EMBL/GenBank/DDBJ whole genome shotgun (WGS) entry which is preliminary data.</text>
</comment>
<evidence type="ECO:0000313" key="4">
    <source>
        <dbReference type="Proteomes" id="UP000639775"/>
    </source>
</evidence>
<feature type="region of interest" description="Disordered" evidence="1">
    <location>
        <begin position="30"/>
        <end position="104"/>
    </location>
</feature>
<dbReference type="RefSeq" id="WP_167194154.1">
    <property type="nucleotide sequence ID" value="NZ_JAAORB010000006.1"/>
</dbReference>
<feature type="compositionally biased region" description="Polar residues" evidence="1">
    <location>
        <begin position="82"/>
        <end position="104"/>
    </location>
</feature>
<accession>A0A967EJ37</accession>
<feature type="domain" description="LysM" evidence="2">
    <location>
        <begin position="177"/>
        <end position="226"/>
    </location>
</feature>
<dbReference type="SMART" id="SM00257">
    <property type="entry name" value="LysM"/>
    <property type="match status" value="1"/>
</dbReference>
<gene>
    <name evidence="3" type="ORF">HAT86_05275</name>
</gene>
<proteinExistence type="predicted"/>
<dbReference type="Gene3D" id="3.10.350.10">
    <property type="entry name" value="LysM domain"/>
    <property type="match status" value="1"/>
</dbReference>
<dbReference type="AlphaFoldDB" id="A0A967EJ37"/>
<dbReference type="PROSITE" id="PS51782">
    <property type="entry name" value="LYSM"/>
    <property type="match status" value="1"/>
</dbReference>
<dbReference type="CDD" id="cd00118">
    <property type="entry name" value="LysM"/>
    <property type="match status" value="1"/>
</dbReference>
<organism evidence="3 4">
    <name type="scientific">Roseovarius gahaiensis</name>
    <dbReference type="NCBI Taxonomy" id="2716691"/>
    <lineage>
        <taxon>Bacteria</taxon>
        <taxon>Pseudomonadati</taxon>
        <taxon>Pseudomonadota</taxon>
        <taxon>Alphaproteobacteria</taxon>
        <taxon>Rhodobacterales</taxon>
        <taxon>Roseobacteraceae</taxon>
        <taxon>Roseovarius</taxon>
    </lineage>
</organism>
<keyword evidence="4" id="KW-1185">Reference proteome</keyword>
<name>A0A967EJ37_9RHOB</name>
<reference evidence="3" key="1">
    <citation type="submission" date="2020-03" db="EMBL/GenBank/DDBJ databases">
        <title>Roseovarius gahaiensis sp. nov., isolated from Gahai Saline Lake, China.</title>
        <authorList>
            <person name="Sun X."/>
        </authorList>
    </citation>
    <scope>NUCLEOTIDE SEQUENCE</scope>
    <source>
        <strain evidence="3">GH877</strain>
    </source>
</reference>